<dbReference type="SUPFAM" id="SSF56672">
    <property type="entry name" value="DNA/RNA polymerases"/>
    <property type="match status" value="1"/>
</dbReference>
<gene>
    <name evidence="6" type="ORF">GHT06_015177</name>
</gene>
<evidence type="ECO:0000259" key="3">
    <source>
        <dbReference type="Pfam" id="PF00078"/>
    </source>
</evidence>
<reference evidence="6 7" key="1">
    <citation type="submission" date="2022-05" db="EMBL/GenBank/DDBJ databases">
        <title>A multi-omics perspective on studying reproductive biology in Daphnia sinensis.</title>
        <authorList>
            <person name="Jia J."/>
        </authorList>
    </citation>
    <scope>NUCLEOTIDE SEQUENCE [LARGE SCALE GENOMIC DNA]</scope>
    <source>
        <strain evidence="6 7">WSL</strain>
    </source>
</reference>
<dbReference type="Pfam" id="PF00078">
    <property type="entry name" value="RVT_1"/>
    <property type="match status" value="1"/>
</dbReference>
<evidence type="ECO:0000256" key="1">
    <source>
        <dbReference type="ARBA" id="ARBA00012493"/>
    </source>
</evidence>
<feature type="domain" description="Reverse transcriptase/retrotransposon-derived protein RNase H-like" evidence="4">
    <location>
        <begin position="258"/>
        <end position="337"/>
    </location>
</feature>
<dbReference type="Pfam" id="PF17921">
    <property type="entry name" value="Integrase_H2C2"/>
    <property type="match status" value="1"/>
</dbReference>
<dbReference type="InterPro" id="IPR043128">
    <property type="entry name" value="Rev_trsase/Diguanyl_cyclase"/>
</dbReference>
<dbReference type="FunFam" id="1.10.340.70:FF:000001">
    <property type="entry name" value="Retrovirus-related Pol polyprotein from transposon gypsy-like Protein"/>
    <property type="match status" value="1"/>
</dbReference>
<organism evidence="6 7">
    <name type="scientific">Daphnia sinensis</name>
    <dbReference type="NCBI Taxonomy" id="1820382"/>
    <lineage>
        <taxon>Eukaryota</taxon>
        <taxon>Metazoa</taxon>
        <taxon>Ecdysozoa</taxon>
        <taxon>Arthropoda</taxon>
        <taxon>Crustacea</taxon>
        <taxon>Branchiopoda</taxon>
        <taxon>Diplostraca</taxon>
        <taxon>Cladocera</taxon>
        <taxon>Anomopoda</taxon>
        <taxon>Daphniidae</taxon>
        <taxon>Daphnia</taxon>
        <taxon>Daphnia similis group</taxon>
    </lineage>
</organism>
<dbReference type="InterPro" id="IPR000477">
    <property type="entry name" value="RT_dom"/>
</dbReference>
<dbReference type="Gene3D" id="3.10.20.370">
    <property type="match status" value="1"/>
</dbReference>
<dbReference type="Pfam" id="PF17919">
    <property type="entry name" value="RT_RNaseH_2"/>
    <property type="match status" value="1"/>
</dbReference>
<proteinExistence type="predicted"/>
<accession>A0AAD5KSX6</accession>
<dbReference type="PANTHER" id="PTHR37984:SF5">
    <property type="entry name" value="PROTEIN NYNRIN-LIKE"/>
    <property type="match status" value="1"/>
</dbReference>
<keyword evidence="7" id="KW-1185">Reference proteome</keyword>
<evidence type="ECO:0000313" key="7">
    <source>
        <dbReference type="Proteomes" id="UP000820818"/>
    </source>
</evidence>
<protein>
    <recommendedName>
        <fullName evidence="1">RNA-directed DNA polymerase</fullName>
        <ecNumber evidence="1">2.7.7.49</ecNumber>
    </recommendedName>
</protein>
<dbReference type="Gene3D" id="3.30.70.270">
    <property type="match status" value="2"/>
</dbReference>
<comment type="caution">
    <text evidence="6">The sequence shown here is derived from an EMBL/GenBank/DDBJ whole genome shotgun (WGS) entry which is preliminary data.</text>
</comment>
<dbReference type="EMBL" id="WJBH02000005">
    <property type="protein sequence ID" value="KAI9558397.1"/>
    <property type="molecule type" value="Genomic_DNA"/>
</dbReference>
<feature type="domain" description="Reverse transcriptase" evidence="3">
    <location>
        <begin position="126"/>
        <end position="204"/>
    </location>
</feature>
<dbReference type="InterPro" id="IPR041577">
    <property type="entry name" value="RT_RNaseH_2"/>
</dbReference>
<dbReference type="EC" id="2.7.7.49" evidence="1"/>
<dbReference type="InterPro" id="IPR043502">
    <property type="entry name" value="DNA/RNA_pol_sf"/>
</dbReference>
<sequence>MRRYANRIRKAFHKAYPMEGILDSATAASREQMMMDRFLEGLPSDVQILLKYKKFASFEARIDRAELTALAVEKSQTRVRIHAAYASTNVPINQNELTSVLEALHRLSAKVDQNATTQNMELQQSLAEMKRQLAHKHPQMGGKPRDPNTCLVYLDDIIIFSKSPLEHMSNLRKIFRLLEEANLKVKLSKCRFLETSVQYLGHVISAEGVAPDPAKIEYLANYRKPLTVKEMQSFWGFSTVAHPLIHQAKGKPQDGIEWGAAEEKSFEFLRKCLITSPMLAYPDFTKEFLIHTDASDYGLGAVLSQMHEGKDRPIAYASRHLNKAYSTIEKEAAAVIFVRTAPEESDVMLREQKKDSLRRDIIDYLENGNLSEENSNQIWAKEIELYDISRGLLCRTQEPISKKRRWFVQQQVVVPLSLRKQLLSEYHDSPLSGHLAYQRTCLRIRDKYYWPTILFDVKEYCLACEPCALQRRSDLRAFLNPLDLTSGPFEVLGLDFLGPIQP</sequence>
<dbReference type="FunFam" id="3.30.70.270:FF:000003">
    <property type="entry name" value="Transposon Ty3-G Gag-Pol polyprotein"/>
    <property type="match status" value="1"/>
</dbReference>
<evidence type="ECO:0000259" key="5">
    <source>
        <dbReference type="Pfam" id="PF17921"/>
    </source>
</evidence>
<dbReference type="AlphaFoldDB" id="A0AAD5KSX6"/>
<dbReference type="Gene3D" id="1.10.340.70">
    <property type="match status" value="1"/>
</dbReference>
<name>A0AAD5KSX6_9CRUS</name>
<dbReference type="InterPro" id="IPR050951">
    <property type="entry name" value="Retrovirus_Pol_polyprotein"/>
</dbReference>
<evidence type="ECO:0000313" key="6">
    <source>
        <dbReference type="EMBL" id="KAI9558397.1"/>
    </source>
</evidence>
<evidence type="ECO:0000256" key="2">
    <source>
        <dbReference type="ARBA" id="ARBA00023268"/>
    </source>
</evidence>
<evidence type="ECO:0000259" key="4">
    <source>
        <dbReference type="Pfam" id="PF17919"/>
    </source>
</evidence>
<keyword evidence="2" id="KW-0511">Multifunctional enzyme</keyword>
<dbReference type="Proteomes" id="UP000820818">
    <property type="component" value="Linkage Group LG5"/>
</dbReference>
<dbReference type="GO" id="GO:0003964">
    <property type="term" value="F:RNA-directed DNA polymerase activity"/>
    <property type="evidence" value="ECO:0007669"/>
    <property type="project" value="UniProtKB-EC"/>
</dbReference>
<dbReference type="PANTHER" id="PTHR37984">
    <property type="entry name" value="PROTEIN CBG26694"/>
    <property type="match status" value="1"/>
</dbReference>
<dbReference type="InterPro" id="IPR041588">
    <property type="entry name" value="Integrase_H2C2"/>
</dbReference>
<feature type="domain" description="Integrase zinc-binding" evidence="5">
    <location>
        <begin position="414"/>
        <end position="471"/>
    </location>
</feature>